<gene>
    <name evidence="2" type="ORF">QE399_000746</name>
</gene>
<comment type="caution">
    <text evidence="2">The sequence shown here is derived from an EMBL/GenBank/DDBJ whole genome shotgun (WGS) entry which is preliminary data.</text>
</comment>
<protein>
    <submittedName>
        <fullName evidence="2">Hemerythrin-like domain-containing protein</fullName>
    </submittedName>
</protein>
<feature type="domain" description="Hemerythrin-like" evidence="1">
    <location>
        <begin position="20"/>
        <end position="169"/>
    </location>
</feature>
<accession>A0ABU1I762</accession>
<dbReference type="EMBL" id="JAVIZX010000001">
    <property type="protein sequence ID" value="MDR6213057.1"/>
    <property type="molecule type" value="Genomic_DNA"/>
</dbReference>
<keyword evidence="3" id="KW-1185">Reference proteome</keyword>
<evidence type="ECO:0000259" key="1">
    <source>
        <dbReference type="Pfam" id="PF01814"/>
    </source>
</evidence>
<dbReference type="Proteomes" id="UP001267710">
    <property type="component" value="Unassembled WGS sequence"/>
</dbReference>
<sequence>MTARVSLPGVRSPGVGFEQPFEMLEACHERVLRSLDLLQRLRAHVRSHGGDASARQAAQDVLRYFDIAAPLHHEDEERHVFPPLLARAGAGHSDGGAQAAEAVAQLVRQLQRDHIAMAAAWDAARGPLQALARGSLDAFAPDHEAAFDRFAALYADHLRHEDATVYPAAQALLAPDTVQQMGQEMARRRGGR</sequence>
<reference evidence="2 3" key="1">
    <citation type="submission" date="2023-08" db="EMBL/GenBank/DDBJ databases">
        <title>Functional and genomic diversity of the sorghum phyllosphere microbiome.</title>
        <authorList>
            <person name="Shade A."/>
        </authorList>
    </citation>
    <scope>NUCLEOTIDE SEQUENCE [LARGE SCALE GENOMIC DNA]</scope>
    <source>
        <strain evidence="2 3">SORGH_AS_0335</strain>
    </source>
</reference>
<evidence type="ECO:0000313" key="3">
    <source>
        <dbReference type="Proteomes" id="UP001267710"/>
    </source>
</evidence>
<dbReference type="Gene3D" id="1.20.120.520">
    <property type="entry name" value="nmb1532 protein domain like"/>
    <property type="match status" value="1"/>
</dbReference>
<evidence type="ECO:0000313" key="2">
    <source>
        <dbReference type="EMBL" id="MDR6213057.1"/>
    </source>
</evidence>
<dbReference type="Pfam" id="PF01814">
    <property type="entry name" value="Hemerythrin"/>
    <property type="match status" value="1"/>
</dbReference>
<dbReference type="RefSeq" id="WP_309826228.1">
    <property type="nucleotide sequence ID" value="NZ_JAVIZX010000001.1"/>
</dbReference>
<proteinExistence type="predicted"/>
<dbReference type="InterPro" id="IPR012312">
    <property type="entry name" value="Hemerythrin-like"/>
</dbReference>
<name>A0ABU1I762_9BURK</name>
<organism evidence="2 3">
    <name type="scientific">Paracidovorax wautersii</name>
    <dbReference type="NCBI Taxonomy" id="1177982"/>
    <lineage>
        <taxon>Bacteria</taxon>
        <taxon>Pseudomonadati</taxon>
        <taxon>Pseudomonadota</taxon>
        <taxon>Betaproteobacteria</taxon>
        <taxon>Burkholderiales</taxon>
        <taxon>Comamonadaceae</taxon>
        <taxon>Paracidovorax</taxon>
    </lineage>
</organism>